<dbReference type="Pfam" id="PF00411">
    <property type="entry name" value="Ribosomal_S11"/>
    <property type="match status" value="1"/>
</dbReference>
<dbReference type="FunFam" id="3.30.420.80:FF:000001">
    <property type="entry name" value="30S ribosomal protein S11"/>
    <property type="match status" value="1"/>
</dbReference>
<name>A0A9D2J5S0_9MICO</name>
<keyword evidence="4 8" id="KW-0689">Ribosomal protein</keyword>
<evidence type="ECO:0000256" key="2">
    <source>
        <dbReference type="ARBA" id="ARBA00022730"/>
    </source>
</evidence>
<organism evidence="11 12">
    <name type="scientific">Candidatus Ruania gallistercoris</name>
    <dbReference type="NCBI Taxonomy" id="2838746"/>
    <lineage>
        <taxon>Bacteria</taxon>
        <taxon>Bacillati</taxon>
        <taxon>Actinomycetota</taxon>
        <taxon>Actinomycetes</taxon>
        <taxon>Micrococcales</taxon>
        <taxon>Ruaniaceae</taxon>
        <taxon>Ruania</taxon>
    </lineage>
</organism>
<dbReference type="Gene3D" id="3.30.420.80">
    <property type="entry name" value="Ribosomal protein S11"/>
    <property type="match status" value="1"/>
</dbReference>
<dbReference type="EMBL" id="DXBY01000266">
    <property type="protein sequence ID" value="HIZ37147.1"/>
    <property type="molecule type" value="Genomic_DNA"/>
</dbReference>
<dbReference type="GO" id="GO:0019843">
    <property type="term" value="F:rRNA binding"/>
    <property type="evidence" value="ECO:0007669"/>
    <property type="project" value="UniProtKB-UniRule"/>
</dbReference>
<proteinExistence type="inferred from homology"/>
<dbReference type="AlphaFoldDB" id="A0A9D2J5S0"/>
<comment type="subunit">
    <text evidence="8">Part of the 30S ribosomal subunit. Interacts with proteins S7 and S18. Binds to IF-3.</text>
</comment>
<dbReference type="PROSITE" id="PS00054">
    <property type="entry name" value="RIBOSOMAL_S11"/>
    <property type="match status" value="1"/>
</dbReference>
<evidence type="ECO:0000256" key="1">
    <source>
        <dbReference type="ARBA" id="ARBA00006194"/>
    </source>
</evidence>
<protein>
    <recommendedName>
        <fullName evidence="6 8">Small ribosomal subunit protein uS11</fullName>
    </recommendedName>
</protein>
<accession>A0A9D2J5S0</accession>
<evidence type="ECO:0000256" key="10">
    <source>
        <dbReference type="SAM" id="MobiDB-lite"/>
    </source>
</evidence>
<dbReference type="InterPro" id="IPR018102">
    <property type="entry name" value="Ribosomal_uS11_CS"/>
</dbReference>
<reference evidence="11" key="1">
    <citation type="journal article" date="2021" name="PeerJ">
        <title>Extensive microbial diversity within the chicken gut microbiome revealed by metagenomics and culture.</title>
        <authorList>
            <person name="Gilroy R."/>
            <person name="Ravi A."/>
            <person name="Getino M."/>
            <person name="Pursley I."/>
            <person name="Horton D.L."/>
            <person name="Alikhan N.F."/>
            <person name="Baker D."/>
            <person name="Gharbi K."/>
            <person name="Hall N."/>
            <person name="Watson M."/>
            <person name="Adriaenssens E.M."/>
            <person name="Foster-Nyarko E."/>
            <person name="Jarju S."/>
            <person name="Secka A."/>
            <person name="Antonio M."/>
            <person name="Oren A."/>
            <person name="Chaudhuri R.R."/>
            <person name="La Ragione R."/>
            <person name="Hildebrand F."/>
            <person name="Pallen M.J."/>
        </authorList>
    </citation>
    <scope>NUCLEOTIDE SEQUENCE</scope>
    <source>
        <strain evidence="11">ChiGjej4B4-7305</strain>
    </source>
</reference>
<dbReference type="NCBIfam" id="TIGR03632">
    <property type="entry name" value="uS11_bact"/>
    <property type="match status" value="1"/>
</dbReference>
<gene>
    <name evidence="8 11" type="primary">rpsK</name>
    <name evidence="11" type="ORF">H9815_15340</name>
</gene>
<evidence type="ECO:0000256" key="9">
    <source>
        <dbReference type="RuleBase" id="RU003629"/>
    </source>
</evidence>
<keyword evidence="5 8" id="KW-0687">Ribonucleoprotein</keyword>
<dbReference type="GO" id="GO:0003735">
    <property type="term" value="F:structural constituent of ribosome"/>
    <property type="evidence" value="ECO:0007669"/>
    <property type="project" value="InterPro"/>
</dbReference>
<evidence type="ECO:0000313" key="11">
    <source>
        <dbReference type="EMBL" id="HIZ37147.1"/>
    </source>
</evidence>
<evidence type="ECO:0000256" key="6">
    <source>
        <dbReference type="ARBA" id="ARBA00035160"/>
    </source>
</evidence>
<comment type="function">
    <text evidence="7 8">Located on the platform of the 30S subunit, it bridges several disparate RNA helices of the 16S rRNA. Forms part of the Shine-Dalgarno cleft in the 70S ribosome.</text>
</comment>
<evidence type="ECO:0000256" key="8">
    <source>
        <dbReference type="HAMAP-Rule" id="MF_01310"/>
    </source>
</evidence>
<dbReference type="NCBIfam" id="NF003698">
    <property type="entry name" value="PRK05309.1"/>
    <property type="match status" value="1"/>
</dbReference>
<evidence type="ECO:0000256" key="3">
    <source>
        <dbReference type="ARBA" id="ARBA00022884"/>
    </source>
</evidence>
<dbReference type="GO" id="GO:0005840">
    <property type="term" value="C:ribosome"/>
    <property type="evidence" value="ECO:0007669"/>
    <property type="project" value="UniProtKB-KW"/>
</dbReference>
<evidence type="ECO:0000313" key="12">
    <source>
        <dbReference type="Proteomes" id="UP000824037"/>
    </source>
</evidence>
<dbReference type="PIRSF" id="PIRSF002131">
    <property type="entry name" value="Ribosomal_S11"/>
    <property type="match status" value="1"/>
</dbReference>
<evidence type="ECO:0000256" key="4">
    <source>
        <dbReference type="ARBA" id="ARBA00022980"/>
    </source>
</evidence>
<sequence length="135" mass="14326">MPPKTRQAAGARKPRRKEKKNVSAGNAYIKSTFNNTIVSITDPSGAVISWASSGQVGFKGSRKSTPFAAQLAAEAAARKAQEHGMKKVDVFVKGPGSGRETAIRSLTATGLEVGSIQDVTPQAHNGCRPPKRRRV</sequence>
<dbReference type="InterPro" id="IPR019981">
    <property type="entry name" value="Ribosomal_uS11_bac-type"/>
</dbReference>
<dbReference type="GO" id="GO:0006412">
    <property type="term" value="P:translation"/>
    <property type="evidence" value="ECO:0007669"/>
    <property type="project" value="UniProtKB-UniRule"/>
</dbReference>
<dbReference type="InterPro" id="IPR036967">
    <property type="entry name" value="Ribosomal_uS11_sf"/>
</dbReference>
<evidence type="ECO:0000256" key="5">
    <source>
        <dbReference type="ARBA" id="ARBA00023274"/>
    </source>
</evidence>
<dbReference type="Proteomes" id="UP000824037">
    <property type="component" value="Unassembled WGS sequence"/>
</dbReference>
<keyword evidence="2 8" id="KW-0699">rRNA-binding</keyword>
<evidence type="ECO:0000256" key="7">
    <source>
        <dbReference type="ARBA" id="ARBA00058053"/>
    </source>
</evidence>
<dbReference type="GO" id="GO:1990904">
    <property type="term" value="C:ribonucleoprotein complex"/>
    <property type="evidence" value="ECO:0007669"/>
    <property type="project" value="UniProtKB-KW"/>
</dbReference>
<dbReference type="InterPro" id="IPR001971">
    <property type="entry name" value="Ribosomal_uS11"/>
</dbReference>
<comment type="similarity">
    <text evidence="1 8 9">Belongs to the universal ribosomal protein uS11 family.</text>
</comment>
<dbReference type="HAMAP" id="MF_01310">
    <property type="entry name" value="Ribosomal_uS11"/>
    <property type="match status" value="1"/>
</dbReference>
<feature type="region of interest" description="Disordered" evidence="10">
    <location>
        <begin position="1"/>
        <end position="24"/>
    </location>
</feature>
<keyword evidence="3 8" id="KW-0694">RNA-binding</keyword>
<reference evidence="11" key="2">
    <citation type="submission" date="2021-04" db="EMBL/GenBank/DDBJ databases">
        <authorList>
            <person name="Gilroy R."/>
        </authorList>
    </citation>
    <scope>NUCLEOTIDE SEQUENCE</scope>
    <source>
        <strain evidence="11">ChiGjej4B4-7305</strain>
    </source>
</reference>
<dbReference type="SUPFAM" id="SSF53137">
    <property type="entry name" value="Translational machinery components"/>
    <property type="match status" value="1"/>
</dbReference>
<comment type="caution">
    <text evidence="11">The sequence shown here is derived from an EMBL/GenBank/DDBJ whole genome shotgun (WGS) entry which is preliminary data.</text>
</comment>
<dbReference type="PANTHER" id="PTHR11759">
    <property type="entry name" value="40S RIBOSOMAL PROTEIN S14/30S RIBOSOMAL PROTEIN S11"/>
    <property type="match status" value="1"/>
</dbReference>